<dbReference type="AlphaFoldDB" id="A0A2P8G2D5"/>
<gene>
    <name evidence="2" type="ORF">CLV42_10836</name>
</gene>
<evidence type="ECO:0000256" key="1">
    <source>
        <dbReference type="ARBA" id="ARBA00007248"/>
    </source>
</evidence>
<reference evidence="2 3" key="1">
    <citation type="submission" date="2018-03" db="EMBL/GenBank/DDBJ databases">
        <title>Genomic Encyclopedia of Archaeal and Bacterial Type Strains, Phase II (KMG-II): from individual species to whole genera.</title>
        <authorList>
            <person name="Goeker M."/>
        </authorList>
    </citation>
    <scope>NUCLEOTIDE SEQUENCE [LARGE SCALE GENOMIC DNA]</scope>
    <source>
        <strain evidence="2 3">DSM 18107</strain>
    </source>
</reference>
<dbReference type="Proteomes" id="UP000240978">
    <property type="component" value="Unassembled WGS sequence"/>
</dbReference>
<dbReference type="RefSeq" id="WP_170117577.1">
    <property type="nucleotide sequence ID" value="NZ_PYGK01000008.1"/>
</dbReference>
<comment type="caution">
    <text evidence="2">The sequence shown here is derived from an EMBL/GenBank/DDBJ whole genome shotgun (WGS) entry which is preliminary data.</text>
</comment>
<name>A0A2P8G2D5_9BACT</name>
<dbReference type="PROSITE" id="PS51257">
    <property type="entry name" value="PROKAR_LIPOPROTEIN"/>
    <property type="match status" value="1"/>
</dbReference>
<keyword evidence="3" id="KW-1185">Reference proteome</keyword>
<protein>
    <submittedName>
        <fullName evidence="2">Fimbrillin-A associated anchor protein Mfa1/Mfa2</fullName>
    </submittedName>
</protein>
<proteinExistence type="inferred from homology"/>
<dbReference type="Pfam" id="PF08842">
    <property type="entry name" value="Mfa2"/>
    <property type="match status" value="1"/>
</dbReference>
<organism evidence="2 3">
    <name type="scientific">Chitinophaga ginsengisoli</name>
    <dbReference type="NCBI Taxonomy" id="363837"/>
    <lineage>
        <taxon>Bacteria</taxon>
        <taxon>Pseudomonadati</taxon>
        <taxon>Bacteroidota</taxon>
        <taxon>Chitinophagia</taxon>
        <taxon>Chitinophagales</taxon>
        <taxon>Chitinophagaceae</taxon>
        <taxon>Chitinophaga</taxon>
    </lineage>
</organism>
<comment type="similarity">
    <text evidence="1">Belongs to the bacteroidetes fimbrillin superfamily. FimB/Mfa2 family.</text>
</comment>
<evidence type="ECO:0000313" key="3">
    <source>
        <dbReference type="Proteomes" id="UP000240978"/>
    </source>
</evidence>
<dbReference type="EMBL" id="PYGK01000008">
    <property type="protein sequence ID" value="PSL28117.1"/>
    <property type="molecule type" value="Genomic_DNA"/>
</dbReference>
<evidence type="ECO:0000313" key="2">
    <source>
        <dbReference type="EMBL" id="PSL28117.1"/>
    </source>
</evidence>
<dbReference type="InterPro" id="IPR014941">
    <property type="entry name" value="FimB/Mfa2/Mfa3"/>
</dbReference>
<accession>A0A2P8G2D5</accession>
<sequence>MRRLLYLPLFVITLFACKRNEVPDVQTETPSTIAKVPITISVTDFLSREENLRKARENQNTGAREDSATIEHLYYIAYDSAGRQLRSRSQTPERNPNDFGIISDSLQPGTYTIILVASETLLHDLPLFSGPNIYGFITRRYITDPLGQIFVKKMQLTVDTTPNPPKLEVALNRIVGEVMVEITDAPPASDSNFEIFVKVTNAPPSYYLDTETAHEPEDHNTSTNSDRIDQTHFQQYIFGSDSDLKVIITYYNKTTGTVELTKTIEHVKCHANKKTIITGRLFEAPQPNKPGLNIKIDQSWDTDRTVIYF</sequence>